<evidence type="ECO:0000313" key="2">
    <source>
        <dbReference type="Proteomes" id="UP000478052"/>
    </source>
</evidence>
<proteinExistence type="predicted"/>
<protein>
    <submittedName>
        <fullName evidence="1">Uncharacterized protein</fullName>
    </submittedName>
</protein>
<comment type="caution">
    <text evidence="1">The sequence shown here is derived from an EMBL/GenBank/DDBJ whole genome shotgun (WGS) entry which is preliminary data.</text>
</comment>
<sequence length="84" mass="9755">MSIPENIKIKKKIVPRPIDDVRLDRYDHNMPIVGIKGRCRMCKTGQTTILCDKCASRLNKLNTLFPEDMGNLNLNFKFINFKTE</sequence>
<dbReference type="Proteomes" id="UP000478052">
    <property type="component" value="Unassembled WGS sequence"/>
</dbReference>
<dbReference type="OrthoDB" id="123207at2759"/>
<organism evidence="1 2">
    <name type="scientific">Aphis craccivora</name>
    <name type="common">Cowpea aphid</name>
    <dbReference type="NCBI Taxonomy" id="307492"/>
    <lineage>
        <taxon>Eukaryota</taxon>
        <taxon>Metazoa</taxon>
        <taxon>Ecdysozoa</taxon>
        <taxon>Arthropoda</taxon>
        <taxon>Hexapoda</taxon>
        <taxon>Insecta</taxon>
        <taxon>Pterygota</taxon>
        <taxon>Neoptera</taxon>
        <taxon>Paraneoptera</taxon>
        <taxon>Hemiptera</taxon>
        <taxon>Sternorrhyncha</taxon>
        <taxon>Aphidomorpha</taxon>
        <taxon>Aphidoidea</taxon>
        <taxon>Aphididae</taxon>
        <taxon>Aphidini</taxon>
        <taxon>Aphis</taxon>
        <taxon>Aphis</taxon>
    </lineage>
</organism>
<dbReference type="AlphaFoldDB" id="A0A6G0YBN6"/>
<accession>A0A6G0YBN6</accession>
<gene>
    <name evidence="1" type="ORF">FWK35_00015464</name>
</gene>
<name>A0A6G0YBN6_APHCR</name>
<keyword evidence="2" id="KW-1185">Reference proteome</keyword>
<dbReference type="EMBL" id="VUJU01004898">
    <property type="protein sequence ID" value="KAF0752900.1"/>
    <property type="molecule type" value="Genomic_DNA"/>
</dbReference>
<evidence type="ECO:0000313" key="1">
    <source>
        <dbReference type="EMBL" id="KAF0752900.1"/>
    </source>
</evidence>
<reference evidence="1 2" key="1">
    <citation type="submission" date="2019-08" db="EMBL/GenBank/DDBJ databases">
        <title>Whole genome of Aphis craccivora.</title>
        <authorList>
            <person name="Voronova N.V."/>
            <person name="Shulinski R.S."/>
            <person name="Bandarenka Y.V."/>
            <person name="Zhorov D.G."/>
            <person name="Warner D."/>
        </authorList>
    </citation>
    <scope>NUCLEOTIDE SEQUENCE [LARGE SCALE GENOMIC DNA]</scope>
    <source>
        <strain evidence="1">180601</strain>
        <tissue evidence="1">Whole Body</tissue>
    </source>
</reference>